<comment type="caution">
    <text evidence="2">The sequence shown here is derived from an EMBL/GenBank/DDBJ whole genome shotgun (WGS) entry which is preliminary data.</text>
</comment>
<sequence>MGGLVKRFGLIGCVLAIALTALLVAATCGRPARPEPELPQPPLPDTLATTGP</sequence>
<evidence type="ECO:0000313" key="3">
    <source>
        <dbReference type="Proteomes" id="UP000653674"/>
    </source>
</evidence>
<evidence type="ECO:0000313" key="2">
    <source>
        <dbReference type="EMBL" id="GIG72723.1"/>
    </source>
</evidence>
<name>A0A8J3PLB9_9ACTN</name>
<dbReference type="EMBL" id="BONU01000005">
    <property type="protein sequence ID" value="GIG72723.1"/>
    <property type="molecule type" value="Genomic_DNA"/>
</dbReference>
<evidence type="ECO:0000256" key="1">
    <source>
        <dbReference type="SAM" id="MobiDB-lite"/>
    </source>
</evidence>
<dbReference type="AlphaFoldDB" id="A0A8J3PLB9"/>
<reference evidence="2" key="1">
    <citation type="submission" date="2021-01" db="EMBL/GenBank/DDBJ databases">
        <title>Whole genome shotgun sequence of Planosporangium flavigriseum NBRC 105377.</title>
        <authorList>
            <person name="Komaki H."/>
            <person name="Tamura T."/>
        </authorList>
    </citation>
    <scope>NUCLEOTIDE SEQUENCE</scope>
    <source>
        <strain evidence="2">NBRC 105377</strain>
    </source>
</reference>
<organism evidence="2 3">
    <name type="scientific">Planosporangium flavigriseum</name>
    <dbReference type="NCBI Taxonomy" id="373681"/>
    <lineage>
        <taxon>Bacteria</taxon>
        <taxon>Bacillati</taxon>
        <taxon>Actinomycetota</taxon>
        <taxon>Actinomycetes</taxon>
        <taxon>Micromonosporales</taxon>
        <taxon>Micromonosporaceae</taxon>
        <taxon>Planosporangium</taxon>
    </lineage>
</organism>
<gene>
    <name evidence="2" type="ORF">Pfl04_11270</name>
</gene>
<proteinExistence type="predicted"/>
<dbReference type="Proteomes" id="UP000653674">
    <property type="component" value="Unassembled WGS sequence"/>
</dbReference>
<accession>A0A8J3PLB9</accession>
<protein>
    <submittedName>
        <fullName evidence="2">Uncharacterized protein</fullName>
    </submittedName>
</protein>
<feature type="region of interest" description="Disordered" evidence="1">
    <location>
        <begin position="31"/>
        <end position="52"/>
    </location>
</feature>
<keyword evidence="3" id="KW-1185">Reference proteome</keyword>